<evidence type="ECO:0000256" key="7">
    <source>
        <dbReference type="SAM" id="Phobius"/>
    </source>
</evidence>
<feature type="transmembrane region" description="Helical" evidence="7">
    <location>
        <begin position="139"/>
        <end position="156"/>
    </location>
</feature>
<dbReference type="Proteomes" id="UP000430692">
    <property type="component" value="Unassembled WGS sequence"/>
</dbReference>
<feature type="domain" description="EamA" evidence="8">
    <location>
        <begin position="14"/>
        <end position="152"/>
    </location>
</feature>
<comment type="caution">
    <text evidence="9">The sequence shown here is derived from an EMBL/GenBank/DDBJ whole genome shotgun (WGS) entry which is preliminary data.</text>
</comment>
<dbReference type="RefSeq" id="WP_160800339.1">
    <property type="nucleotide sequence ID" value="NZ_WUUL01000002.1"/>
</dbReference>
<evidence type="ECO:0000256" key="2">
    <source>
        <dbReference type="ARBA" id="ARBA00007362"/>
    </source>
</evidence>
<feature type="transmembrane region" description="Helical" evidence="7">
    <location>
        <begin position="162"/>
        <end position="183"/>
    </location>
</feature>
<feature type="transmembrane region" description="Helical" evidence="7">
    <location>
        <begin position="224"/>
        <end position="244"/>
    </location>
</feature>
<dbReference type="EMBL" id="WUUL01000002">
    <property type="protein sequence ID" value="MXQ53005.1"/>
    <property type="molecule type" value="Genomic_DNA"/>
</dbReference>
<dbReference type="GO" id="GO:0005886">
    <property type="term" value="C:plasma membrane"/>
    <property type="evidence" value="ECO:0007669"/>
    <property type="project" value="UniProtKB-SubCell"/>
</dbReference>
<comment type="subcellular location">
    <subcellularLocation>
        <location evidence="1">Cell membrane</location>
        <topology evidence="1">Multi-pass membrane protein</topology>
    </subcellularLocation>
</comment>
<evidence type="ECO:0000313" key="9">
    <source>
        <dbReference type="EMBL" id="MXQ53005.1"/>
    </source>
</evidence>
<keyword evidence="6 7" id="KW-0472">Membrane</keyword>
<evidence type="ECO:0000256" key="3">
    <source>
        <dbReference type="ARBA" id="ARBA00022475"/>
    </source>
</evidence>
<feature type="transmembrane region" description="Helical" evidence="7">
    <location>
        <begin position="85"/>
        <end position="101"/>
    </location>
</feature>
<sequence length="312" mass="34559">MEKFILHPLGFITAILIITLLWGSPAPLIKLSYGWLAIDQHDFSKELLFAGYRFLLSAIILYFILRLTSKKKIFQKTAFRSLSKVGFVQNFLQYVFFYIGVNLASSMVTVILTGTASLFQILIAHFIDQDDRLTLRKTAGILIGFLGIFVVSLHSVTTGVSFGIGEILLLISNLAAAAGNLMARGQSAKFDIGIITFYQLFIGSICLISVGVWKAGLFPFSFDIQSGITFVYLALVALIGTFGWNTLLRYHPVSKASIFLFLIPVFGVFYSAIFLAEKLTLFTFLGLVLVCIGIVVVNVNIKLRKKQIAPEI</sequence>
<dbReference type="PANTHER" id="PTHR32322:SF18">
    <property type="entry name" value="S-ADENOSYLMETHIONINE_S-ADENOSYLHOMOCYSTEINE TRANSPORTER"/>
    <property type="match status" value="1"/>
</dbReference>
<comment type="similarity">
    <text evidence="2">Belongs to the EamA transporter family.</text>
</comment>
<proteinExistence type="inferred from homology"/>
<feature type="transmembrane region" description="Helical" evidence="7">
    <location>
        <begin position="190"/>
        <end position="212"/>
    </location>
</feature>
<evidence type="ECO:0000256" key="5">
    <source>
        <dbReference type="ARBA" id="ARBA00022989"/>
    </source>
</evidence>
<organism evidence="9 10">
    <name type="scientific">Shimazuella alba</name>
    <dbReference type="NCBI Taxonomy" id="2690964"/>
    <lineage>
        <taxon>Bacteria</taxon>
        <taxon>Bacillati</taxon>
        <taxon>Bacillota</taxon>
        <taxon>Bacilli</taxon>
        <taxon>Bacillales</taxon>
        <taxon>Thermoactinomycetaceae</taxon>
        <taxon>Shimazuella</taxon>
    </lineage>
</organism>
<gene>
    <name evidence="9" type="ORF">GSM42_04500</name>
</gene>
<dbReference type="SUPFAM" id="SSF103481">
    <property type="entry name" value="Multidrug resistance efflux transporter EmrE"/>
    <property type="match status" value="2"/>
</dbReference>
<keyword evidence="4 7" id="KW-0812">Transmembrane</keyword>
<feature type="domain" description="EamA" evidence="8">
    <location>
        <begin position="164"/>
        <end position="298"/>
    </location>
</feature>
<name>A0A6I4VRZ0_9BACL</name>
<dbReference type="PANTHER" id="PTHR32322">
    <property type="entry name" value="INNER MEMBRANE TRANSPORTER"/>
    <property type="match status" value="1"/>
</dbReference>
<evidence type="ECO:0000256" key="4">
    <source>
        <dbReference type="ARBA" id="ARBA00022692"/>
    </source>
</evidence>
<feature type="transmembrane region" description="Helical" evidence="7">
    <location>
        <begin position="47"/>
        <end position="65"/>
    </location>
</feature>
<evidence type="ECO:0000313" key="10">
    <source>
        <dbReference type="Proteomes" id="UP000430692"/>
    </source>
</evidence>
<dbReference type="AlphaFoldDB" id="A0A6I4VRZ0"/>
<dbReference type="InterPro" id="IPR050638">
    <property type="entry name" value="AA-Vitamin_Transporters"/>
</dbReference>
<keyword evidence="10" id="KW-1185">Reference proteome</keyword>
<dbReference type="InterPro" id="IPR000620">
    <property type="entry name" value="EamA_dom"/>
</dbReference>
<keyword evidence="3" id="KW-1003">Cell membrane</keyword>
<evidence type="ECO:0000256" key="1">
    <source>
        <dbReference type="ARBA" id="ARBA00004651"/>
    </source>
</evidence>
<evidence type="ECO:0000256" key="6">
    <source>
        <dbReference type="ARBA" id="ARBA00023136"/>
    </source>
</evidence>
<evidence type="ECO:0000259" key="8">
    <source>
        <dbReference type="Pfam" id="PF00892"/>
    </source>
</evidence>
<protein>
    <submittedName>
        <fullName evidence="9">EamA family transporter</fullName>
    </submittedName>
</protein>
<feature type="transmembrane region" description="Helical" evidence="7">
    <location>
        <begin position="281"/>
        <end position="301"/>
    </location>
</feature>
<keyword evidence="5 7" id="KW-1133">Transmembrane helix</keyword>
<dbReference type="Pfam" id="PF00892">
    <property type="entry name" value="EamA"/>
    <property type="match status" value="2"/>
</dbReference>
<reference evidence="9 10" key="1">
    <citation type="submission" date="2019-12" db="EMBL/GenBank/DDBJ databases">
        <title>Whole-genome analyses of novel actinobacteria.</title>
        <authorList>
            <person name="Sahin N."/>
            <person name="Saygin H."/>
        </authorList>
    </citation>
    <scope>NUCLEOTIDE SEQUENCE [LARGE SCALE GENOMIC DNA]</scope>
    <source>
        <strain evidence="9 10">KC615</strain>
    </source>
</reference>
<accession>A0A6I4VRZ0</accession>
<dbReference type="InterPro" id="IPR037185">
    <property type="entry name" value="EmrE-like"/>
</dbReference>
<feature type="transmembrane region" description="Helical" evidence="7">
    <location>
        <begin position="256"/>
        <end position="275"/>
    </location>
</feature>
<feature type="transmembrane region" description="Helical" evidence="7">
    <location>
        <begin position="107"/>
        <end position="127"/>
    </location>
</feature>